<feature type="compositionally biased region" description="Low complexity" evidence="1">
    <location>
        <begin position="314"/>
        <end position="325"/>
    </location>
</feature>
<keyword evidence="3" id="KW-1185">Reference proteome</keyword>
<sequence length="654" mass="69786">MFIGFVGFPPIIAPPPSAIGHIPGAPNGTVQPPNKPPPGGYKPSGGGGAWRAGANAAAVAAGSYLGWQASKWLLKKFFNQSSEITPEAQERAAIAKARAAQNQGGIQDGPREISPPEYPFRGGQSAGVAYNIEFLRNDNGATTGSPYIPGSTWVYGPVKLIAQPAGGVDPTYGRLYLGYINNRDIIYFYEKVGLGGAIQITKVTRADGLPDTGGDPEPTNPPSKYSPNQLFFPPPEGATPSVPENPPSQNKSPNPTINPSNFQNPTITPIPTITPTPTINPSKKPAKKPTEDPERKPTKNPDLPPIIPNPQPRIPTIRPSNAVAAPPAPESPTAPGRTTTRNPNPNPNPKPNPDPTPEPPIPDAQCDIMNQCSAPIKKGIEDNSKKLDGLAAGLSGLGDLGIADVLAQIEALKSLITGKFTKLFQHRIVDRALATFNFILALHNAAQLSANLSQSLGQTLDTVISIFFKDVDGNPFPVSQIIGQTFTSWIKALIGEHNYQTCATGFIKANRILTATTNLFDSVKAMQSAVQDGLETIGGWVGKLNNDLVREGILSEGVGYHDESPHFRNHLGRAQEVLESLTEATESINQLASAVVETQESVTQIKQNWETLKTEISTNENTKKTEEEQKTTESSTKADITPVDLVEGRQNNGS</sequence>
<dbReference type="RefSeq" id="WP_013324482.1">
    <property type="nucleotide sequence ID" value="NC_014501.1"/>
</dbReference>
<feature type="compositionally biased region" description="Low complexity" evidence="1">
    <location>
        <begin position="19"/>
        <end position="32"/>
    </location>
</feature>
<feature type="compositionally biased region" description="Polar residues" evidence="1">
    <location>
        <begin position="247"/>
        <end position="263"/>
    </location>
</feature>
<name>E0UCW4_GLOV7</name>
<reference evidence="3" key="1">
    <citation type="journal article" date="2011" name="MBio">
        <title>Novel metabolic attributes of the genus Cyanothece, comprising a group of unicellular nitrogen-fixing Cyanobacteria.</title>
        <authorList>
            <person name="Bandyopadhyay A."/>
            <person name="Elvitigala T."/>
            <person name="Welsh E."/>
            <person name="Stockel J."/>
            <person name="Liberton M."/>
            <person name="Min H."/>
            <person name="Sherman L.A."/>
            <person name="Pakrasi H.B."/>
        </authorList>
    </citation>
    <scope>NUCLEOTIDE SEQUENCE [LARGE SCALE GENOMIC DNA]</scope>
    <source>
        <strain evidence="3">PCC 7822</strain>
    </source>
</reference>
<dbReference type="STRING" id="497965.Cyan7822_4519"/>
<dbReference type="HOGENOM" id="CLU_027702_0_0_3"/>
<dbReference type="Proteomes" id="UP000008206">
    <property type="component" value="Chromosome"/>
</dbReference>
<feature type="region of interest" description="Disordered" evidence="1">
    <location>
        <begin position="207"/>
        <end position="366"/>
    </location>
</feature>
<feature type="compositionally biased region" description="Low complexity" evidence="1">
    <location>
        <begin position="264"/>
        <end position="281"/>
    </location>
</feature>
<dbReference type="KEGG" id="cyj:Cyan7822_4519"/>
<dbReference type="EMBL" id="CP002198">
    <property type="protein sequence ID" value="ADN16429.1"/>
    <property type="molecule type" value="Genomic_DNA"/>
</dbReference>
<gene>
    <name evidence="2" type="ordered locus">Cyan7822_4519</name>
</gene>
<accession>E0UCW4</accession>
<feature type="compositionally biased region" description="Basic and acidic residues" evidence="1">
    <location>
        <begin position="621"/>
        <end position="631"/>
    </location>
</feature>
<evidence type="ECO:0000256" key="1">
    <source>
        <dbReference type="SAM" id="MobiDB-lite"/>
    </source>
</evidence>
<dbReference type="eggNOG" id="COG0840">
    <property type="taxonomic scope" value="Bacteria"/>
</dbReference>
<feature type="compositionally biased region" description="Pro residues" evidence="1">
    <location>
        <begin position="344"/>
        <end position="362"/>
    </location>
</feature>
<organism evidence="2 3">
    <name type="scientific">Gloeothece verrucosa (strain PCC 7822)</name>
    <name type="common">Cyanothece sp. (strain PCC 7822)</name>
    <dbReference type="NCBI Taxonomy" id="497965"/>
    <lineage>
        <taxon>Bacteria</taxon>
        <taxon>Bacillati</taxon>
        <taxon>Cyanobacteriota</taxon>
        <taxon>Cyanophyceae</taxon>
        <taxon>Oscillatoriophycideae</taxon>
        <taxon>Chroococcales</taxon>
        <taxon>Aphanothecaceae</taxon>
        <taxon>Gloeothece</taxon>
        <taxon>Gloeothece verrucosa</taxon>
    </lineage>
</organism>
<protein>
    <submittedName>
        <fullName evidence="2">Uncharacterized protein</fullName>
    </submittedName>
</protein>
<feature type="compositionally biased region" description="Basic and acidic residues" evidence="1">
    <location>
        <begin position="288"/>
        <end position="299"/>
    </location>
</feature>
<proteinExistence type="predicted"/>
<evidence type="ECO:0000313" key="3">
    <source>
        <dbReference type="Proteomes" id="UP000008206"/>
    </source>
</evidence>
<evidence type="ECO:0000313" key="2">
    <source>
        <dbReference type="EMBL" id="ADN16429.1"/>
    </source>
</evidence>
<feature type="compositionally biased region" description="Low complexity" evidence="1">
    <location>
        <begin position="333"/>
        <end position="343"/>
    </location>
</feature>
<feature type="region of interest" description="Disordered" evidence="1">
    <location>
        <begin position="19"/>
        <end position="47"/>
    </location>
</feature>
<feature type="region of interest" description="Disordered" evidence="1">
    <location>
        <begin position="619"/>
        <end position="654"/>
    </location>
</feature>
<feature type="compositionally biased region" description="Pro residues" evidence="1">
    <location>
        <begin position="302"/>
        <end position="313"/>
    </location>
</feature>
<dbReference type="AlphaFoldDB" id="E0UCW4"/>